<dbReference type="GO" id="GO:0016491">
    <property type="term" value="F:oxidoreductase activity"/>
    <property type="evidence" value="ECO:0007669"/>
    <property type="project" value="UniProtKB-KW"/>
</dbReference>
<dbReference type="InterPro" id="IPR050712">
    <property type="entry name" value="NAD(P)H-dep_reductase"/>
</dbReference>
<dbReference type="PANTHER" id="PTHR30543">
    <property type="entry name" value="CHROMATE REDUCTASE"/>
    <property type="match status" value="1"/>
</dbReference>
<feature type="domain" description="NADPH-dependent FMN reductase-like" evidence="1">
    <location>
        <begin position="4"/>
        <end position="127"/>
    </location>
</feature>
<sequence length="180" mass="19214">MAINILAISGSTRLQSTNHTLINIIAAMYAGKAEITQFDGLSQLPHFNPDDDNDTPPPTVTAFRDRLRSADGILICTPEYAMGVPGSLKNALDWIVSSMEMSQKPVALITASSMGELAHQSLTGTLRVIEADLPDTSRLLIPFVKAIVRDGAIVDAPTLESVISVMESLLQGIAASRSKP</sequence>
<evidence type="ECO:0000259" key="1">
    <source>
        <dbReference type="Pfam" id="PF03358"/>
    </source>
</evidence>
<evidence type="ECO:0000313" key="2">
    <source>
        <dbReference type="EMBL" id="WZN44969.1"/>
    </source>
</evidence>
<protein>
    <submittedName>
        <fullName evidence="2">NADPH-dependent FMN reductase</fullName>
        <ecNumber evidence="2">1.-.-.-</ecNumber>
    </submittedName>
</protein>
<dbReference type="Gene3D" id="3.40.50.360">
    <property type="match status" value="1"/>
</dbReference>
<name>A0ABZ2YZN0_9BACT</name>
<dbReference type="RefSeq" id="WP_341839728.1">
    <property type="nucleotide sequence ID" value="NZ_CP149792.1"/>
</dbReference>
<organism evidence="2 3">
    <name type="scientific">Chitinophaga caseinilytica</name>
    <dbReference type="NCBI Taxonomy" id="2267521"/>
    <lineage>
        <taxon>Bacteria</taxon>
        <taxon>Pseudomonadati</taxon>
        <taxon>Bacteroidota</taxon>
        <taxon>Chitinophagia</taxon>
        <taxon>Chitinophagales</taxon>
        <taxon>Chitinophagaceae</taxon>
        <taxon>Chitinophaga</taxon>
    </lineage>
</organism>
<gene>
    <name evidence="2" type="ORF">WJU22_18900</name>
</gene>
<accession>A0ABZ2YZN0</accession>
<dbReference type="Pfam" id="PF03358">
    <property type="entry name" value="FMN_red"/>
    <property type="match status" value="1"/>
</dbReference>
<keyword evidence="3" id="KW-1185">Reference proteome</keyword>
<dbReference type="Proteomes" id="UP001449657">
    <property type="component" value="Chromosome"/>
</dbReference>
<dbReference type="EMBL" id="CP150096">
    <property type="protein sequence ID" value="WZN44969.1"/>
    <property type="molecule type" value="Genomic_DNA"/>
</dbReference>
<evidence type="ECO:0000313" key="3">
    <source>
        <dbReference type="Proteomes" id="UP001449657"/>
    </source>
</evidence>
<dbReference type="PANTHER" id="PTHR30543:SF21">
    <property type="entry name" value="NAD(P)H-DEPENDENT FMN REDUCTASE LOT6"/>
    <property type="match status" value="1"/>
</dbReference>
<dbReference type="EC" id="1.-.-.-" evidence="2"/>
<proteinExistence type="predicted"/>
<keyword evidence="2" id="KW-0560">Oxidoreductase</keyword>
<dbReference type="SUPFAM" id="SSF52218">
    <property type="entry name" value="Flavoproteins"/>
    <property type="match status" value="1"/>
</dbReference>
<dbReference type="InterPro" id="IPR005025">
    <property type="entry name" value="FMN_Rdtase-like_dom"/>
</dbReference>
<reference evidence="2 3" key="1">
    <citation type="submission" date="2024-03" db="EMBL/GenBank/DDBJ databases">
        <title>Chitinophaga caseinilytica sp. nov., a casein hydrolysing bacterium isolated from forest soil.</title>
        <authorList>
            <person name="Lee D.S."/>
            <person name="Han D.M."/>
            <person name="Baek J.H."/>
            <person name="Choi D.G."/>
            <person name="Jeon J.H."/>
            <person name="Jeon C.O."/>
        </authorList>
    </citation>
    <scope>NUCLEOTIDE SEQUENCE [LARGE SCALE GENOMIC DNA]</scope>
    <source>
        <strain evidence="2 3">KACC 19118</strain>
    </source>
</reference>
<dbReference type="InterPro" id="IPR029039">
    <property type="entry name" value="Flavoprotein-like_sf"/>
</dbReference>